<dbReference type="Proteomes" id="UP000032142">
    <property type="component" value="Unassembled WGS sequence"/>
</dbReference>
<evidence type="ECO:0000256" key="1">
    <source>
        <dbReference type="SAM" id="MobiDB-lite"/>
    </source>
</evidence>
<protein>
    <submittedName>
        <fullName evidence="2">Uncharacterized protein</fullName>
    </submittedName>
</protein>
<organism evidence="2 3">
    <name type="scientific">Gossypium arboreum</name>
    <name type="common">Tree cotton</name>
    <name type="synonym">Gossypium nanking</name>
    <dbReference type="NCBI Taxonomy" id="29729"/>
    <lineage>
        <taxon>Eukaryota</taxon>
        <taxon>Viridiplantae</taxon>
        <taxon>Streptophyta</taxon>
        <taxon>Embryophyta</taxon>
        <taxon>Tracheophyta</taxon>
        <taxon>Spermatophyta</taxon>
        <taxon>Magnoliopsida</taxon>
        <taxon>eudicotyledons</taxon>
        <taxon>Gunneridae</taxon>
        <taxon>Pentapetalae</taxon>
        <taxon>rosids</taxon>
        <taxon>malvids</taxon>
        <taxon>Malvales</taxon>
        <taxon>Malvaceae</taxon>
        <taxon>Malvoideae</taxon>
        <taxon>Gossypium</taxon>
    </lineage>
</organism>
<dbReference type="AlphaFoldDB" id="A0A0B0NBN1"/>
<keyword evidence="3" id="KW-1185">Reference proteome</keyword>
<accession>A0A0B0NBN1</accession>
<proteinExistence type="predicted"/>
<evidence type="ECO:0000313" key="2">
    <source>
        <dbReference type="EMBL" id="KHG09214.1"/>
    </source>
</evidence>
<sequence length="141" mass="16680">MQLISSQPQELDDLHKIDLRGRHEEDWATFYKKHIEIWKHMYDYLSTREPFFTPELVTSSDYMDWFRNHGKPYLLSISEKSKQRRRRRPIQGPINPRSGRDAAERPTSAPHAYEDPVAIQPPCQYGSFILIANPFYFTPSP</sequence>
<comment type="caution">
    <text evidence="2">The sequence shown here is derived from an EMBL/GenBank/DDBJ whole genome shotgun (WGS) entry which is preliminary data.</text>
</comment>
<gene>
    <name evidence="2" type="ORF">F383_13165</name>
</gene>
<dbReference type="EMBL" id="JRRC01533894">
    <property type="protein sequence ID" value="KHG09214.1"/>
    <property type="molecule type" value="Genomic_DNA"/>
</dbReference>
<name>A0A0B0NBN1_GOSAR</name>
<feature type="region of interest" description="Disordered" evidence="1">
    <location>
        <begin position="77"/>
        <end position="110"/>
    </location>
</feature>
<evidence type="ECO:0000313" key="3">
    <source>
        <dbReference type="Proteomes" id="UP000032142"/>
    </source>
</evidence>
<reference evidence="3" key="1">
    <citation type="submission" date="2014-09" db="EMBL/GenBank/DDBJ databases">
        <authorList>
            <person name="Mudge J."/>
            <person name="Ramaraj T."/>
            <person name="Lindquist I.E."/>
            <person name="Bharti A.K."/>
            <person name="Sundararajan A."/>
            <person name="Cameron C.T."/>
            <person name="Woodward J.E."/>
            <person name="May G.D."/>
            <person name="Brubaker C."/>
            <person name="Broadhvest J."/>
            <person name="Wilkins T.A."/>
        </authorList>
    </citation>
    <scope>NUCLEOTIDE SEQUENCE</scope>
    <source>
        <strain evidence="3">cv. AKA8401</strain>
    </source>
</reference>